<dbReference type="Proteomes" id="UP000824596">
    <property type="component" value="Unassembled WGS sequence"/>
</dbReference>
<dbReference type="AlphaFoldDB" id="A0A9P8SII9"/>
<evidence type="ECO:0000313" key="3">
    <source>
        <dbReference type="Proteomes" id="UP000824596"/>
    </source>
</evidence>
<evidence type="ECO:0000313" key="2">
    <source>
        <dbReference type="EMBL" id="KAH0964263.1"/>
    </source>
</evidence>
<dbReference type="GeneID" id="68353820"/>
<name>A0A9P8SII9_9HYPO</name>
<reference evidence="2" key="1">
    <citation type="submission" date="2021-09" db="EMBL/GenBank/DDBJ databases">
        <title>A high-quality genome of the endoparasitic fungus Hirsutella rhossiliensis with a comparison of Hirsutella genomes reveals transposable elements contributing to genome size variation.</title>
        <authorList>
            <person name="Lin R."/>
            <person name="Jiao Y."/>
            <person name="Sun X."/>
            <person name="Ling J."/>
            <person name="Xie B."/>
            <person name="Cheng X."/>
        </authorList>
    </citation>
    <scope>NUCLEOTIDE SEQUENCE</scope>
    <source>
        <strain evidence="2">HR02</strain>
    </source>
</reference>
<gene>
    <name evidence="2" type="ORF">HRG_04691</name>
</gene>
<keyword evidence="3" id="KW-1185">Reference proteome</keyword>
<accession>A0A9P8SII9</accession>
<sequence length="89" mass="9710">MAAPSGYSPNARVFNDEMPDAPHAVHTDGLLGRRPDAAGQWRGRTREGSFERGCEACDAETGRPRHSYTVLERRNGLVSRAVSLVNAVM</sequence>
<feature type="region of interest" description="Disordered" evidence="1">
    <location>
        <begin position="1"/>
        <end position="51"/>
    </location>
</feature>
<protein>
    <submittedName>
        <fullName evidence="2">Uncharacterized protein</fullName>
    </submittedName>
</protein>
<evidence type="ECO:0000256" key="1">
    <source>
        <dbReference type="SAM" id="MobiDB-lite"/>
    </source>
</evidence>
<feature type="compositionally biased region" description="Basic and acidic residues" evidence="1">
    <location>
        <begin position="23"/>
        <end position="36"/>
    </location>
</feature>
<dbReference type="EMBL" id="JAIZPD010000004">
    <property type="protein sequence ID" value="KAH0964263.1"/>
    <property type="molecule type" value="Genomic_DNA"/>
</dbReference>
<dbReference type="RefSeq" id="XP_044721776.1">
    <property type="nucleotide sequence ID" value="XM_044863162.1"/>
</dbReference>
<organism evidence="2 3">
    <name type="scientific">Hirsutella rhossiliensis</name>
    <dbReference type="NCBI Taxonomy" id="111463"/>
    <lineage>
        <taxon>Eukaryota</taxon>
        <taxon>Fungi</taxon>
        <taxon>Dikarya</taxon>
        <taxon>Ascomycota</taxon>
        <taxon>Pezizomycotina</taxon>
        <taxon>Sordariomycetes</taxon>
        <taxon>Hypocreomycetidae</taxon>
        <taxon>Hypocreales</taxon>
        <taxon>Ophiocordycipitaceae</taxon>
        <taxon>Hirsutella</taxon>
    </lineage>
</organism>
<proteinExistence type="predicted"/>
<comment type="caution">
    <text evidence="2">The sequence shown here is derived from an EMBL/GenBank/DDBJ whole genome shotgun (WGS) entry which is preliminary data.</text>
</comment>